<gene>
    <name evidence="3" type="ORF">BG53_11940</name>
</gene>
<dbReference type="CDD" id="cd10950">
    <property type="entry name" value="CE4_BsYlxY_like"/>
    <property type="match status" value="1"/>
</dbReference>
<proteinExistence type="predicted"/>
<evidence type="ECO:0000313" key="3">
    <source>
        <dbReference type="EMBL" id="EXX91214.1"/>
    </source>
</evidence>
<feature type="signal peptide" evidence="1">
    <location>
        <begin position="1"/>
        <end position="19"/>
    </location>
</feature>
<dbReference type="EMBL" id="JFHU01000038">
    <property type="protein sequence ID" value="EXX91214.1"/>
    <property type="molecule type" value="Genomic_DNA"/>
</dbReference>
<sequence>MRKKAAAMAACLAAVVGLAAWNGDVGRYVYDIKQRAGGDAVAYGVLAESREEDPLLARIRKEASERREEPIDAVVDRVWKAIPGYNGLEVDVEQTYLRMRGLPAEAPIAFVYRELKPKIGLESLGPQPIYRGNPSKPMAAIMINVAWGNEYVLPILDTLDREKVKATFFLDGSWLSKNPELARAIAARGHEMSNHAYSHPDMSRLSQSQQLRQIERTEDLLRTTLGVNNRWFAPPSGSYNETTVRTAAALGLKTVLWTVDTVDWQKPAPSAIVAKITREAGPGSLILMHPTASSRDALEGMIAAIRKKGLALGTVSETLSAKRWPPVEAEARF</sequence>
<dbReference type="Gene3D" id="3.20.20.370">
    <property type="entry name" value="Glycoside hydrolase/deacetylase"/>
    <property type="match status" value="1"/>
</dbReference>
<dbReference type="GO" id="GO:0016810">
    <property type="term" value="F:hydrolase activity, acting on carbon-nitrogen (but not peptide) bonds"/>
    <property type="evidence" value="ECO:0007669"/>
    <property type="project" value="InterPro"/>
</dbReference>
<dbReference type="RefSeq" id="WP_036579340.1">
    <property type="nucleotide sequence ID" value="NZ_KK082138.1"/>
</dbReference>
<keyword evidence="1" id="KW-0732">Signal</keyword>
<dbReference type="SUPFAM" id="SSF88713">
    <property type="entry name" value="Glycoside hydrolase/deacetylase"/>
    <property type="match status" value="1"/>
</dbReference>
<dbReference type="Proteomes" id="UP000053750">
    <property type="component" value="Unassembled WGS sequence"/>
</dbReference>
<evidence type="ECO:0000256" key="1">
    <source>
        <dbReference type="SAM" id="SignalP"/>
    </source>
</evidence>
<dbReference type="PANTHER" id="PTHR10587">
    <property type="entry name" value="GLYCOSYL TRANSFERASE-RELATED"/>
    <property type="match status" value="1"/>
</dbReference>
<comment type="caution">
    <text evidence="3">The sequence shown here is derived from an EMBL/GenBank/DDBJ whole genome shotgun (WGS) entry which is preliminary data.</text>
</comment>
<feature type="chain" id="PRO_5040990144" description="NodB homology domain-containing protein" evidence="1">
    <location>
        <begin position="20"/>
        <end position="333"/>
    </location>
</feature>
<organism evidence="3 4">
    <name type="scientific">Paenibacillus darwinianus</name>
    <dbReference type="NCBI Taxonomy" id="1380763"/>
    <lineage>
        <taxon>Bacteria</taxon>
        <taxon>Bacillati</taxon>
        <taxon>Bacillota</taxon>
        <taxon>Bacilli</taxon>
        <taxon>Bacillales</taxon>
        <taxon>Paenibacillaceae</taxon>
        <taxon>Paenibacillus</taxon>
    </lineage>
</organism>
<feature type="domain" description="NodB homology" evidence="2">
    <location>
        <begin position="137"/>
        <end position="313"/>
    </location>
</feature>
<dbReference type="InterPro" id="IPR011330">
    <property type="entry name" value="Glyco_hydro/deAcase_b/a-brl"/>
</dbReference>
<name>A0A9W5W8I6_9BACL</name>
<dbReference type="OrthoDB" id="9812065at2"/>
<protein>
    <recommendedName>
        <fullName evidence="2">NodB homology domain-containing protein</fullName>
    </recommendedName>
</protein>
<dbReference type="PANTHER" id="PTHR10587:SF80">
    <property type="entry name" value="CHITOOLIGOSACCHARIDE DEACETYLASE"/>
    <property type="match status" value="1"/>
</dbReference>
<dbReference type="PROSITE" id="PS51677">
    <property type="entry name" value="NODB"/>
    <property type="match status" value="1"/>
</dbReference>
<dbReference type="GO" id="GO:0005975">
    <property type="term" value="P:carbohydrate metabolic process"/>
    <property type="evidence" value="ECO:0007669"/>
    <property type="project" value="InterPro"/>
</dbReference>
<keyword evidence="4" id="KW-1185">Reference proteome</keyword>
<reference evidence="3 4" key="1">
    <citation type="submission" date="2014-02" db="EMBL/GenBank/DDBJ databases">
        <title>Genome sequence of Paenibacillus darwinianus reveals adaptive mechanisms for survival in Antarctic soils.</title>
        <authorList>
            <person name="Dsouza M."/>
            <person name="Taylor M.W."/>
            <person name="Turner S.J."/>
            <person name="Aislabie J."/>
        </authorList>
    </citation>
    <scope>NUCLEOTIDE SEQUENCE [LARGE SCALE GENOMIC DNA]</scope>
    <source>
        <strain evidence="3 4">CE1</strain>
    </source>
</reference>
<dbReference type="AlphaFoldDB" id="A0A9W5W8I6"/>
<evidence type="ECO:0000259" key="2">
    <source>
        <dbReference type="PROSITE" id="PS51677"/>
    </source>
</evidence>
<dbReference type="GO" id="GO:0016020">
    <property type="term" value="C:membrane"/>
    <property type="evidence" value="ECO:0007669"/>
    <property type="project" value="TreeGrafter"/>
</dbReference>
<dbReference type="InterPro" id="IPR002509">
    <property type="entry name" value="NODB_dom"/>
</dbReference>
<dbReference type="Pfam" id="PF01522">
    <property type="entry name" value="Polysacc_deac_1"/>
    <property type="match status" value="1"/>
</dbReference>
<dbReference type="InterPro" id="IPR050248">
    <property type="entry name" value="Polysacc_deacetylase_ArnD"/>
</dbReference>
<accession>A0A9W5W8I6</accession>
<evidence type="ECO:0000313" key="4">
    <source>
        <dbReference type="Proteomes" id="UP000053750"/>
    </source>
</evidence>